<organism evidence="1 2">
    <name type="scientific">Vigna mungo</name>
    <name type="common">Black gram</name>
    <name type="synonym">Phaseolus mungo</name>
    <dbReference type="NCBI Taxonomy" id="3915"/>
    <lineage>
        <taxon>Eukaryota</taxon>
        <taxon>Viridiplantae</taxon>
        <taxon>Streptophyta</taxon>
        <taxon>Embryophyta</taxon>
        <taxon>Tracheophyta</taxon>
        <taxon>Spermatophyta</taxon>
        <taxon>Magnoliopsida</taxon>
        <taxon>eudicotyledons</taxon>
        <taxon>Gunneridae</taxon>
        <taxon>Pentapetalae</taxon>
        <taxon>rosids</taxon>
        <taxon>fabids</taxon>
        <taxon>Fabales</taxon>
        <taxon>Fabaceae</taxon>
        <taxon>Papilionoideae</taxon>
        <taxon>50 kb inversion clade</taxon>
        <taxon>NPAAA clade</taxon>
        <taxon>indigoferoid/millettioid clade</taxon>
        <taxon>Phaseoleae</taxon>
        <taxon>Vigna</taxon>
    </lineage>
</organism>
<dbReference type="EMBL" id="CP144700">
    <property type="protein sequence ID" value="WVZ24543.1"/>
    <property type="molecule type" value="Genomic_DNA"/>
</dbReference>
<name>A0AAQ3SCL2_VIGMU</name>
<dbReference type="AlphaFoldDB" id="A0AAQ3SCL2"/>
<reference evidence="1 2" key="1">
    <citation type="journal article" date="2023" name="Life. Sci Alliance">
        <title>Evolutionary insights into 3D genome organization and epigenetic landscape of Vigna mungo.</title>
        <authorList>
            <person name="Junaid A."/>
            <person name="Singh B."/>
            <person name="Bhatia S."/>
        </authorList>
    </citation>
    <scope>NUCLEOTIDE SEQUENCE [LARGE SCALE GENOMIC DNA]</scope>
    <source>
        <strain evidence="1">Urdbean</strain>
    </source>
</reference>
<evidence type="ECO:0000313" key="2">
    <source>
        <dbReference type="Proteomes" id="UP001374535"/>
    </source>
</evidence>
<evidence type="ECO:0000313" key="1">
    <source>
        <dbReference type="EMBL" id="WVZ24543.1"/>
    </source>
</evidence>
<dbReference type="Proteomes" id="UP001374535">
    <property type="component" value="Chromosome 1"/>
</dbReference>
<proteinExistence type="predicted"/>
<protein>
    <submittedName>
        <fullName evidence="1">Uncharacterized protein</fullName>
    </submittedName>
</protein>
<keyword evidence="2" id="KW-1185">Reference proteome</keyword>
<gene>
    <name evidence="1" type="ORF">V8G54_003087</name>
</gene>
<sequence length="144" mass="16149">MRPTPTGETFKLLMCFLNLLCTQIDTYIPTICLLTIRTYLRCDFTAPIPLSSLSFGNSRKASSSSSDNMSDNSSRLSITSSGITCCSFHNKPKFPELWCVRFITLPYFEAFSLWLKAILSELHTLRNFELESVSGIASRGRSGQ</sequence>
<accession>A0AAQ3SCL2</accession>